<feature type="region of interest" description="Disordered" evidence="1">
    <location>
        <begin position="1"/>
        <end position="54"/>
    </location>
</feature>
<accession>A0AAV1TV38</accession>
<feature type="compositionally biased region" description="Basic and acidic residues" evidence="1">
    <location>
        <begin position="18"/>
        <end position="28"/>
    </location>
</feature>
<reference evidence="2" key="1">
    <citation type="submission" date="2024-01" db="EMBL/GenBank/DDBJ databases">
        <authorList>
            <person name="Webb A."/>
        </authorList>
    </citation>
    <scope>NUCLEOTIDE SEQUENCE</scope>
    <source>
        <strain evidence="2">Pm1</strain>
    </source>
</reference>
<name>A0AAV1TV38_9STRA</name>
<gene>
    <name evidence="2" type="ORF">PM001_LOCUS11434</name>
</gene>
<evidence type="ECO:0000256" key="1">
    <source>
        <dbReference type="SAM" id="MobiDB-lite"/>
    </source>
</evidence>
<dbReference type="AlphaFoldDB" id="A0AAV1TV38"/>
<evidence type="ECO:0000313" key="3">
    <source>
        <dbReference type="Proteomes" id="UP001162060"/>
    </source>
</evidence>
<evidence type="ECO:0000313" key="2">
    <source>
        <dbReference type="EMBL" id="CAK7926284.1"/>
    </source>
</evidence>
<organism evidence="2 3">
    <name type="scientific">Peronospora matthiolae</name>
    <dbReference type="NCBI Taxonomy" id="2874970"/>
    <lineage>
        <taxon>Eukaryota</taxon>
        <taxon>Sar</taxon>
        <taxon>Stramenopiles</taxon>
        <taxon>Oomycota</taxon>
        <taxon>Peronosporomycetes</taxon>
        <taxon>Peronosporales</taxon>
        <taxon>Peronosporaceae</taxon>
        <taxon>Peronospora</taxon>
    </lineage>
</organism>
<comment type="caution">
    <text evidence="2">The sequence shown here is derived from an EMBL/GenBank/DDBJ whole genome shotgun (WGS) entry which is preliminary data.</text>
</comment>
<protein>
    <submittedName>
        <fullName evidence="2">Uncharacterized protein</fullName>
    </submittedName>
</protein>
<proteinExistence type="predicted"/>
<sequence length="107" mass="11549">MINSGEVEVGASGLQDGTIRREEERDWKSGAGAGTRSLPFSFQPQAPDGTDNRGAGFAVDRLERRNGRGMLSIRFLSGEEDVLETSGTNVAKIFGVAWMTTAKRSVE</sequence>
<dbReference type="Proteomes" id="UP001162060">
    <property type="component" value="Unassembled WGS sequence"/>
</dbReference>
<dbReference type="EMBL" id="CAKLBY020000097">
    <property type="protein sequence ID" value="CAK7926284.1"/>
    <property type="molecule type" value="Genomic_DNA"/>
</dbReference>